<dbReference type="AlphaFoldDB" id="A0A5Q4Z3V3"/>
<keyword evidence="2" id="KW-1185">Reference proteome</keyword>
<dbReference type="EMBL" id="LR699554">
    <property type="protein sequence ID" value="VVD34556.1"/>
    <property type="molecule type" value="Genomic_DNA"/>
</dbReference>
<gene>
    <name evidence="1" type="ORF">PDMSB3_3272</name>
</gene>
<protein>
    <submittedName>
        <fullName evidence="1">Uncharacterized protein</fullName>
    </submittedName>
</protein>
<proteinExistence type="predicted"/>
<dbReference type="Proteomes" id="UP000325811">
    <property type="component" value="Chromosome II"/>
</dbReference>
<sequence length="84" mass="9810">MNLHCRRHGDQTSSVRRAPHHYLAFRLAKRGYAGTSHHDYGSRRYLDLASHLDHKIYYPPLSDVHTKYPEVHCMVALVPCRADR</sequence>
<name>A0A5Q4Z3V3_9BURK</name>
<dbReference type="KEGG" id="pdio:PDMSB3_3272.1"/>
<evidence type="ECO:0000313" key="2">
    <source>
        <dbReference type="Proteomes" id="UP000325811"/>
    </source>
</evidence>
<reference evidence="1 2" key="1">
    <citation type="submission" date="2019-08" db="EMBL/GenBank/DDBJ databases">
        <authorList>
            <person name="Herpell B J."/>
        </authorList>
    </citation>
    <scope>NUCLEOTIDE SEQUENCE [LARGE SCALE GENOMIC DNA]</scope>
    <source>
        <strain evidence="2">Msb3</strain>
    </source>
</reference>
<evidence type="ECO:0000313" key="1">
    <source>
        <dbReference type="EMBL" id="VVD34556.1"/>
    </source>
</evidence>
<accession>A0A5Q4Z3V3</accession>
<organism evidence="1 2">
    <name type="scientific">Paraburkholderia dioscoreae</name>
    <dbReference type="NCBI Taxonomy" id="2604047"/>
    <lineage>
        <taxon>Bacteria</taxon>
        <taxon>Pseudomonadati</taxon>
        <taxon>Pseudomonadota</taxon>
        <taxon>Betaproteobacteria</taxon>
        <taxon>Burkholderiales</taxon>
        <taxon>Burkholderiaceae</taxon>
        <taxon>Paraburkholderia</taxon>
    </lineage>
</organism>